<evidence type="ECO:0000313" key="1">
    <source>
        <dbReference type="EMBL" id="RLV57667.1"/>
    </source>
</evidence>
<dbReference type="AlphaFoldDB" id="A0A3L8PQL1"/>
<keyword evidence="2" id="KW-1185">Reference proteome</keyword>
<dbReference type="RefSeq" id="WP_121840979.1">
    <property type="nucleotide sequence ID" value="NZ_ML014945.1"/>
</dbReference>
<name>A0A3L8PQL1_9GAMM</name>
<dbReference type="Proteomes" id="UP000281474">
    <property type="component" value="Unassembled WGS sequence"/>
</dbReference>
<comment type="caution">
    <text evidence="1">The sequence shown here is derived from an EMBL/GenBank/DDBJ whole genome shotgun (WGS) entry which is preliminary data.</text>
</comment>
<gene>
    <name evidence="1" type="ORF">D5018_21360</name>
</gene>
<protein>
    <submittedName>
        <fullName evidence="1">Uncharacterized protein</fullName>
    </submittedName>
</protein>
<proteinExistence type="predicted"/>
<sequence>MFGSITNQLTELKELLEQPHIPTETKICALKLLPQSARYQTDTDFMTFLSLCLLRAVNIGLPSLYTSHVHSAIEEFCSQQKVDYSEAISKAVFEAHPQTDLDGRLQNPSDLPADIFNQFLSYLCTRAKGVYDKVKSVRPENWCQQVFRLFELKCHFPIEICQFTPEFDKPQVSVMTTSLCQYSLSENTHCHKLNITHLFFLKHQKLHSLIQALLFYDIVINQSTGSEKLIFLTHPDFDGFPNQDYFYGEFSSLILNKSVALHPQYPVARSELDHSVLS</sequence>
<evidence type="ECO:0000313" key="2">
    <source>
        <dbReference type="Proteomes" id="UP000281474"/>
    </source>
</evidence>
<accession>A0A3L8PQL1</accession>
<dbReference type="EMBL" id="QZEI01000196">
    <property type="protein sequence ID" value="RLV57667.1"/>
    <property type="molecule type" value="Genomic_DNA"/>
</dbReference>
<reference evidence="1 2" key="1">
    <citation type="submission" date="2018-09" db="EMBL/GenBank/DDBJ databases">
        <title>Phylogeny of the Shewanellaceae, and recommendation for two new genera, Pseudoshewanella and Parashewanella.</title>
        <authorList>
            <person name="Wang G."/>
        </authorList>
    </citation>
    <scope>NUCLEOTIDE SEQUENCE [LARGE SCALE GENOMIC DNA]</scope>
    <source>
        <strain evidence="1 2">C51</strain>
    </source>
</reference>
<organism evidence="1 2">
    <name type="scientific">Parashewanella curva</name>
    <dbReference type="NCBI Taxonomy" id="2338552"/>
    <lineage>
        <taxon>Bacteria</taxon>
        <taxon>Pseudomonadati</taxon>
        <taxon>Pseudomonadota</taxon>
        <taxon>Gammaproteobacteria</taxon>
        <taxon>Alteromonadales</taxon>
        <taxon>Shewanellaceae</taxon>
        <taxon>Parashewanella</taxon>
    </lineage>
</organism>